<accession>A0A379DA80</accession>
<dbReference type="Proteomes" id="UP000254777">
    <property type="component" value="Unassembled WGS sequence"/>
</dbReference>
<dbReference type="RefSeq" id="WP_040553129.1">
    <property type="nucleotide sequence ID" value="NZ_UGTH01000001.1"/>
</dbReference>
<organism evidence="1 2">
    <name type="scientific">Peptoniphilus indolicus</name>
    <dbReference type="NCBI Taxonomy" id="33030"/>
    <lineage>
        <taxon>Bacteria</taxon>
        <taxon>Bacillati</taxon>
        <taxon>Bacillota</taxon>
        <taxon>Tissierellia</taxon>
        <taxon>Tissierellales</taxon>
        <taxon>Peptoniphilaceae</taxon>
        <taxon>Peptoniphilus</taxon>
    </lineage>
</organism>
<proteinExistence type="predicted"/>
<name>A0A379DA80_9FIRM</name>
<dbReference type="EMBL" id="UGTH01000001">
    <property type="protein sequence ID" value="SUB74481.1"/>
    <property type="molecule type" value="Genomic_DNA"/>
</dbReference>
<protein>
    <submittedName>
        <fullName evidence="1">Uncharacterized protein</fullName>
    </submittedName>
</protein>
<sequence>MKSIPFDYWKYSTNEVYKSIIKHYLLCSRKFEIRCFKDEEYAISQALSFGKIKNEESEFETVIVGDVSKEFIEFILNLPKPIQADDNYNKMVPFFSIFLDSNFSSEHYGTELYRN</sequence>
<gene>
    <name evidence="1" type="ORF">NCTC11088_00226</name>
</gene>
<dbReference type="AlphaFoldDB" id="A0A379DA80"/>
<evidence type="ECO:0000313" key="1">
    <source>
        <dbReference type="EMBL" id="SUB74481.1"/>
    </source>
</evidence>
<reference evidence="1 2" key="1">
    <citation type="submission" date="2018-06" db="EMBL/GenBank/DDBJ databases">
        <authorList>
            <consortium name="Pathogen Informatics"/>
            <person name="Doyle S."/>
        </authorList>
    </citation>
    <scope>NUCLEOTIDE SEQUENCE [LARGE SCALE GENOMIC DNA]</scope>
    <source>
        <strain evidence="1 2">NCTC11088</strain>
    </source>
</reference>
<evidence type="ECO:0000313" key="2">
    <source>
        <dbReference type="Proteomes" id="UP000254777"/>
    </source>
</evidence>